<reference evidence="1" key="1">
    <citation type="submission" date="2019-10" db="EMBL/GenBank/DDBJ databases">
        <title>Conservation and host-specific expression of non-tandemly repeated heterogenous ribosome RNA gene in arbuscular mycorrhizal fungi.</title>
        <authorList>
            <person name="Maeda T."/>
            <person name="Kobayashi Y."/>
            <person name="Nakagawa T."/>
            <person name="Ezawa T."/>
            <person name="Yamaguchi K."/>
            <person name="Bino T."/>
            <person name="Nishimoto Y."/>
            <person name="Shigenobu S."/>
            <person name="Kawaguchi M."/>
        </authorList>
    </citation>
    <scope>NUCLEOTIDE SEQUENCE</scope>
    <source>
        <strain evidence="1">HR1</strain>
    </source>
</reference>
<evidence type="ECO:0008006" key="3">
    <source>
        <dbReference type="Google" id="ProtNLM"/>
    </source>
</evidence>
<comment type="caution">
    <text evidence="1">The sequence shown here is derived from an EMBL/GenBank/DDBJ whole genome shotgun (WGS) entry which is preliminary data.</text>
</comment>
<dbReference type="OrthoDB" id="2304480at2759"/>
<name>A0A8H3MEB0_9GLOM</name>
<evidence type="ECO:0000313" key="2">
    <source>
        <dbReference type="Proteomes" id="UP000615446"/>
    </source>
</evidence>
<accession>A0A8H3MEB0</accession>
<dbReference type="EMBL" id="BLAL01000356">
    <property type="protein sequence ID" value="GET04470.1"/>
    <property type="molecule type" value="Genomic_DNA"/>
</dbReference>
<sequence>MTNIRPIALLKANYYGLKGDSTTTPIRLINNIMKDAKDNHKELWIVLQDISKAFNSISLDFLSLTLKCIGLLPNSIRCIVNLFQGHTIQVALGLSYLSSG</sequence>
<dbReference type="Proteomes" id="UP000615446">
    <property type="component" value="Unassembled WGS sequence"/>
</dbReference>
<dbReference type="AlphaFoldDB" id="A0A8H3MEB0"/>
<proteinExistence type="predicted"/>
<organism evidence="1 2">
    <name type="scientific">Rhizophagus clarus</name>
    <dbReference type="NCBI Taxonomy" id="94130"/>
    <lineage>
        <taxon>Eukaryota</taxon>
        <taxon>Fungi</taxon>
        <taxon>Fungi incertae sedis</taxon>
        <taxon>Mucoromycota</taxon>
        <taxon>Glomeromycotina</taxon>
        <taxon>Glomeromycetes</taxon>
        <taxon>Glomerales</taxon>
        <taxon>Glomeraceae</taxon>
        <taxon>Rhizophagus</taxon>
    </lineage>
</organism>
<gene>
    <name evidence="1" type="ORF">RCL2_003077200</name>
</gene>
<evidence type="ECO:0000313" key="1">
    <source>
        <dbReference type="EMBL" id="GET04470.1"/>
    </source>
</evidence>
<protein>
    <recommendedName>
        <fullName evidence="3">Reverse transcriptase domain-containing protein</fullName>
    </recommendedName>
</protein>